<dbReference type="RefSeq" id="WP_390210231.1">
    <property type="nucleotide sequence ID" value="NZ_JBHLXJ010000003.1"/>
</dbReference>
<keyword evidence="6" id="KW-1185">Reference proteome</keyword>
<name>A0ABV6IAX6_9BURK</name>
<accession>A0ABV6IAX6</accession>
<dbReference type="InterPro" id="IPR027278">
    <property type="entry name" value="ACCD_DCysDesulf"/>
</dbReference>
<feature type="domain" description="Tryptophan synthase beta chain-like PALP" evidence="4">
    <location>
        <begin position="21"/>
        <end position="297"/>
    </location>
</feature>
<dbReference type="Gene3D" id="3.40.50.1100">
    <property type="match status" value="2"/>
</dbReference>
<comment type="similarity">
    <text evidence="2">Belongs to the ACC deaminase/D-cysteine desulfhydrase family.</text>
</comment>
<reference evidence="5 6" key="1">
    <citation type="submission" date="2024-09" db="EMBL/GenBank/DDBJ databases">
        <authorList>
            <person name="Sun Q."/>
            <person name="Mori K."/>
        </authorList>
    </citation>
    <scope>NUCLEOTIDE SEQUENCE [LARGE SCALE GENOMIC DNA]</scope>
    <source>
        <strain evidence="5 6">CCM 8677</strain>
    </source>
</reference>
<evidence type="ECO:0000259" key="4">
    <source>
        <dbReference type="Pfam" id="PF00291"/>
    </source>
</evidence>
<dbReference type="PIRSF" id="PIRSF006278">
    <property type="entry name" value="ACCD_DCysDesulf"/>
    <property type="match status" value="1"/>
</dbReference>
<comment type="cofactor">
    <cofactor evidence="1">
        <name>pyridoxal 5'-phosphate</name>
        <dbReference type="ChEBI" id="CHEBI:597326"/>
    </cofactor>
</comment>
<proteinExistence type="inferred from homology"/>
<evidence type="ECO:0000256" key="3">
    <source>
        <dbReference type="ARBA" id="ARBA00022898"/>
    </source>
</evidence>
<dbReference type="Pfam" id="PF00291">
    <property type="entry name" value="PALP"/>
    <property type="match status" value="1"/>
</dbReference>
<keyword evidence="3" id="KW-0663">Pyridoxal phosphate</keyword>
<protein>
    <submittedName>
        <fullName evidence="5">1-aminocyclopropane-1-carboxylate deaminase/D-cysteine desulfhydrase</fullName>
    </submittedName>
</protein>
<evidence type="ECO:0000256" key="1">
    <source>
        <dbReference type="ARBA" id="ARBA00001933"/>
    </source>
</evidence>
<comment type="caution">
    <text evidence="5">The sequence shown here is derived from an EMBL/GenBank/DDBJ whole genome shotgun (WGS) entry which is preliminary data.</text>
</comment>
<dbReference type="PANTHER" id="PTHR43780:SF2">
    <property type="entry name" value="1-AMINOCYCLOPROPANE-1-CARBOXYLATE DEAMINASE-RELATED"/>
    <property type="match status" value="1"/>
</dbReference>
<dbReference type="PANTHER" id="PTHR43780">
    <property type="entry name" value="1-AMINOCYCLOPROPANE-1-CARBOXYLATE DEAMINASE-RELATED"/>
    <property type="match status" value="1"/>
</dbReference>
<dbReference type="SUPFAM" id="SSF53686">
    <property type="entry name" value="Tryptophan synthase beta subunit-like PLP-dependent enzymes"/>
    <property type="match status" value="1"/>
</dbReference>
<evidence type="ECO:0000313" key="5">
    <source>
        <dbReference type="EMBL" id="MFC0348961.1"/>
    </source>
</evidence>
<gene>
    <name evidence="5" type="ORF">ACFFJH_04015</name>
</gene>
<dbReference type="InterPro" id="IPR001926">
    <property type="entry name" value="TrpB-like_PALP"/>
</dbReference>
<evidence type="ECO:0000256" key="2">
    <source>
        <dbReference type="ARBA" id="ARBA00008639"/>
    </source>
</evidence>
<dbReference type="Proteomes" id="UP001589844">
    <property type="component" value="Unassembled WGS sequence"/>
</dbReference>
<dbReference type="EMBL" id="JBHLXJ010000003">
    <property type="protein sequence ID" value="MFC0348961.1"/>
    <property type="molecule type" value="Genomic_DNA"/>
</dbReference>
<organism evidence="5 6">
    <name type="scientific">Undibacterium danionis</name>
    <dbReference type="NCBI Taxonomy" id="1812100"/>
    <lineage>
        <taxon>Bacteria</taxon>
        <taxon>Pseudomonadati</taxon>
        <taxon>Pseudomonadota</taxon>
        <taxon>Betaproteobacteria</taxon>
        <taxon>Burkholderiales</taxon>
        <taxon>Oxalobacteraceae</taxon>
        <taxon>Undibacterium</taxon>
    </lineage>
</organism>
<evidence type="ECO:0000313" key="6">
    <source>
        <dbReference type="Proteomes" id="UP001589844"/>
    </source>
</evidence>
<dbReference type="InterPro" id="IPR036052">
    <property type="entry name" value="TrpB-like_PALP_sf"/>
</dbReference>
<sequence>MTLLSFSSPLQPIVSTFFPDIHLWIKRDDLLHPSVSGNKFRKLKYNLMLAEERRPTLISMGGAWSNHLHALAHAAQLLDLNSIGLVRGLRPSSYVGQMPLNATLQDCQSAGMQLQFVSREDYRLLREDKNAWQRWVAKDHDNYLWLPEGGSNALAIKGVAELIEEIRLALNGLPDTIMLACGTGATLAGVLAGLGGQGRVIGIAAVSNADYLRQQVQQLLLEAGYPAYQNFDILLDFTHGGFAKTTPALLEFCAQFSHATQIPIEPVYTGKMLYALRDLCKTGRLAKGEQMVAIHTGGLQGLRGFQSFSADQ</sequence>